<reference evidence="2 3" key="1">
    <citation type="journal article" date="2016" name="Nat. Commun.">
        <title>Thousands of microbial genomes shed light on interconnected biogeochemical processes in an aquifer system.</title>
        <authorList>
            <person name="Anantharaman K."/>
            <person name="Brown C.T."/>
            <person name="Hug L.A."/>
            <person name="Sharon I."/>
            <person name="Castelle C.J."/>
            <person name="Probst A.J."/>
            <person name="Thomas B.C."/>
            <person name="Singh A."/>
            <person name="Wilkins M.J."/>
            <person name="Karaoz U."/>
            <person name="Brodie E.L."/>
            <person name="Williams K.H."/>
            <person name="Hubbard S.S."/>
            <person name="Banfield J.F."/>
        </authorList>
    </citation>
    <scope>NUCLEOTIDE SEQUENCE [LARGE SCALE GENOMIC DNA]</scope>
</reference>
<feature type="chain" id="PRO_5009526687" description="Outer membrane protein beta-barrel domain-containing protein" evidence="1">
    <location>
        <begin position="21"/>
        <end position="239"/>
    </location>
</feature>
<gene>
    <name evidence="2" type="ORF">A2150_07080</name>
</gene>
<proteinExistence type="predicted"/>
<comment type="caution">
    <text evidence="2">The sequence shown here is derived from an EMBL/GenBank/DDBJ whole genome shotgun (WGS) entry which is preliminary data.</text>
</comment>
<protein>
    <recommendedName>
        <fullName evidence="4">Outer membrane protein beta-barrel domain-containing protein</fullName>
    </recommendedName>
</protein>
<accession>A0A1F6TH31</accession>
<organism evidence="2 3">
    <name type="scientific">Candidatus Muproteobacteria bacterium RBG_16_64_11</name>
    <dbReference type="NCBI Taxonomy" id="1817758"/>
    <lineage>
        <taxon>Bacteria</taxon>
        <taxon>Pseudomonadati</taxon>
        <taxon>Pseudomonadota</taxon>
        <taxon>Candidatus Muproteobacteria</taxon>
    </lineage>
</organism>
<dbReference type="EMBL" id="MFSS01000025">
    <property type="protein sequence ID" value="OGI44421.1"/>
    <property type="molecule type" value="Genomic_DNA"/>
</dbReference>
<evidence type="ECO:0000313" key="3">
    <source>
        <dbReference type="Proteomes" id="UP000177925"/>
    </source>
</evidence>
<name>A0A1F6TH31_9PROT</name>
<evidence type="ECO:0000256" key="1">
    <source>
        <dbReference type="SAM" id="SignalP"/>
    </source>
</evidence>
<feature type="signal peptide" evidence="1">
    <location>
        <begin position="1"/>
        <end position="20"/>
    </location>
</feature>
<dbReference type="Proteomes" id="UP000177925">
    <property type="component" value="Unassembled WGS sequence"/>
</dbReference>
<dbReference type="AlphaFoldDB" id="A0A1F6TH31"/>
<evidence type="ECO:0008006" key="4">
    <source>
        <dbReference type="Google" id="ProtNLM"/>
    </source>
</evidence>
<dbReference type="STRING" id="1817758.A2150_07080"/>
<evidence type="ECO:0000313" key="2">
    <source>
        <dbReference type="EMBL" id="OGI44421.1"/>
    </source>
</evidence>
<keyword evidence="1" id="KW-0732">Signal</keyword>
<sequence>MPRTLTGLILFAILTPALHAADDIDNLAALGSQANFRSFSEDLAGVLGYKAVAPAAPMGRPGYDLGVQVDSTKLQHPALWDLACGCDASDRVLMPKAYLRLGAEEADLTFSYGKATGSNLALWGVEAQFALAIEGATYPAVALRANYSRLNGVEQLDFSSTGAELAVSKRFGAVAPYAGGGRLWIASTPKAGAFEREKFTADKYYAGVNFALGAHANLALETGKIADTASYSAKFVWRF</sequence>